<proteinExistence type="predicted"/>
<dbReference type="InterPro" id="IPR041700">
    <property type="entry name" value="OMP_b-brl_3"/>
</dbReference>
<keyword evidence="2" id="KW-0675">Receptor</keyword>
<comment type="caution">
    <text evidence="2">The sequence shown here is derived from an EMBL/GenBank/DDBJ whole genome shotgun (WGS) entry which is preliminary data.</text>
</comment>
<evidence type="ECO:0000313" key="2">
    <source>
        <dbReference type="EMBL" id="RGR94883.1"/>
    </source>
</evidence>
<dbReference type="Proteomes" id="UP000285864">
    <property type="component" value="Unassembled WGS sequence"/>
</dbReference>
<gene>
    <name evidence="2" type="ORF">DWY20_09600</name>
</gene>
<organism evidence="2 3">
    <name type="scientific">Phocaeicola coprocola</name>
    <dbReference type="NCBI Taxonomy" id="310298"/>
    <lineage>
        <taxon>Bacteria</taxon>
        <taxon>Pseudomonadati</taxon>
        <taxon>Bacteroidota</taxon>
        <taxon>Bacteroidia</taxon>
        <taxon>Bacteroidales</taxon>
        <taxon>Bacteroidaceae</taxon>
        <taxon>Phocaeicola</taxon>
    </lineage>
</organism>
<dbReference type="Pfam" id="PF13715">
    <property type="entry name" value="CarbopepD_reg_2"/>
    <property type="match status" value="1"/>
</dbReference>
<accession>A0A412GJC8</accession>
<evidence type="ECO:0000313" key="3">
    <source>
        <dbReference type="Proteomes" id="UP000285864"/>
    </source>
</evidence>
<dbReference type="Pfam" id="PF14905">
    <property type="entry name" value="OMP_b-brl_3"/>
    <property type="match status" value="1"/>
</dbReference>
<dbReference type="SUPFAM" id="SSF56935">
    <property type="entry name" value="Porins"/>
    <property type="match status" value="1"/>
</dbReference>
<dbReference type="RefSeq" id="WP_022126041.1">
    <property type="nucleotide sequence ID" value="NZ_CATZZN010000097.1"/>
</dbReference>
<dbReference type="InterPro" id="IPR008969">
    <property type="entry name" value="CarboxyPept-like_regulatory"/>
</dbReference>
<protein>
    <submittedName>
        <fullName evidence="2">TonB-dependent receptor</fullName>
    </submittedName>
</protein>
<dbReference type="AlphaFoldDB" id="A0A412GJC8"/>
<name>A0A412GJC8_9BACT</name>
<dbReference type="SUPFAM" id="SSF49464">
    <property type="entry name" value="Carboxypeptidase regulatory domain-like"/>
    <property type="match status" value="1"/>
</dbReference>
<keyword evidence="3" id="KW-1185">Reference proteome</keyword>
<sequence>MKILNLFIVSIVLLLLMPVKILAQKQVVKGRVVLCNALQQTEALPYANIALIQLPDSTFVTGAVSDEQGKFTCSFSRKKNHSYLFKVSYTGCSPVFKTITSQSDTVRLGTIKLKENALHLKEIVVVAPLKAMEQKGDTTIYNVDAYPTPEGSYLQELVKRIPGLTYDPKEKTITYNGHTIKEITVNGKDFFKGNQQVVLENLPVKFVSQLKVYDKPTKQEEATGMKSAEKNYVLDLQTKKEVNNAILLSAEGGYGTHKRRDINGKIMRFNEAGDNFMINGQSTNRHYTTPYDKNISNTIGANITKVKDQFEISGNVSFSNDRVGNESSSYSEQYMTTGNQYAISESNRLSKGNRFNGNVDFKWDIDSLTMFNISGWFNSNRNNSDDHNREATFDTNPEVSTQNPFDRFEEIDPATYINDSKRQSKEQSQYSNYNINTSITRRLNKKGNNISFSFSTAQNQNKSKTYTLSSTRYFRLSDIAGKDSVLSLNQYQYAPGKEQNYTLNLAYTQVLTKESRLQISYGFNANKEHLNSNTYNLGAPDDKNIPIGILPEGYEAGNIDSLANRSNSLTSGHNLALQFTYNGEVWGIRSSLTTTFQKRSINEYTGRHQADTTINSIEWQPNLTLTYHKGDNYAMISYNGGTSQPMLRDLIAPTDYSSPLNITRSNPNLRASYSNYIYAMFNNFRKGIMVGMSWNQQINSVTRATIYNTETGGRETFPVNINGNWGLSGNASYDKRFNFFRIYLTGAGNFNQNVSLINEGYDNQMPQQSKTHTTGLNSDLRLSYLPSWGNIELNGKWTFYQSKNSLQNRNTYTRIYTLGLDSSINLPWDFIFKTDANYRFRNGTGISGDDENEILWNIKLSWKFLKEKQAELSVYWADILSQRKNLSRSATSTGFYEYYERQLKGYFMVSLKYELNNMN</sequence>
<dbReference type="EMBL" id="QRUU01000040">
    <property type="protein sequence ID" value="RGR94883.1"/>
    <property type="molecule type" value="Genomic_DNA"/>
</dbReference>
<evidence type="ECO:0000259" key="1">
    <source>
        <dbReference type="Pfam" id="PF14905"/>
    </source>
</evidence>
<feature type="domain" description="Outer membrane protein beta-barrel" evidence="1">
    <location>
        <begin position="442"/>
        <end position="780"/>
    </location>
</feature>
<reference evidence="2 3" key="1">
    <citation type="submission" date="2018-08" db="EMBL/GenBank/DDBJ databases">
        <title>A genome reference for cultivated species of the human gut microbiota.</title>
        <authorList>
            <person name="Zou Y."/>
            <person name="Xue W."/>
            <person name="Luo G."/>
        </authorList>
    </citation>
    <scope>NUCLEOTIDE SEQUENCE [LARGE SCALE GENOMIC DNA]</scope>
    <source>
        <strain evidence="2 3">AF24-2</strain>
    </source>
</reference>